<protein>
    <submittedName>
        <fullName evidence="2">Phage portal protein</fullName>
    </submittedName>
</protein>
<evidence type="ECO:0000313" key="3">
    <source>
        <dbReference type="Proteomes" id="UP000709437"/>
    </source>
</evidence>
<dbReference type="InterPro" id="IPR006427">
    <property type="entry name" value="Portal_HK97"/>
</dbReference>
<feature type="region of interest" description="Disordered" evidence="1">
    <location>
        <begin position="382"/>
        <end position="404"/>
    </location>
</feature>
<name>A0A9Q2W410_9MICO</name>
<accession>A0A9Q2W410</accession>
<organism evidence="2 3">
    <name type="scientific">Curtobacterium flaccumfaciens pv. flaccumfaciens</name>
    <dbReference type="NCBI Taxonomy" id="138532"/>
    <lineage>
        <taxon>Bacteria</taxon>
        <taxon>Bacillati</taxon>
        <taxon>Actinomycetota</taxon>
        <taxon>Actinomycetes</taxon>
        <taxon>Micrococcales</taxon>
        <taxon>Microbacteriaceae</taxon>
        <taxon>Curtobacterium</taxon>
    </lineage>
</organism>
<evidence type="ECO:0000313" key="2">
    <source>
        <dbReference type="EMBL" id="MBT1542020.1"/>
    </source>
</evidence>
<gene>
    <name evidence="2" type="ORF">KK103_09620</name>
</gene>
<dbReference type="Pfam" id="PF04860">
    <property type="entry name" value="Phage_portal"/>
    <property type="match status" value="1"/>
</dbReference>
<dbReference type="AlphaFoldDB" id="A0A9Q2W410"/>
<comment type="caution">
    <text evidence="2">The sequence shown here is derived from an EMBL/GenBank/DDBJ whole genome shotgun (WGS) entry which is preliminary data.</text>
</comment>
<evidence type="ECO:0000256" key="1">
    <source>
        <dbReference type="SAM" id="MobiDB-lite"/>
    </source>
</evidence>
<dbReference type="NCBIfam" id="TIGR01537">
    <property type="entry name" value="portal_HK97"/>
    <property type="match status" value="1"/>
</dbReference>
<dbReference type="Proteomes" id="UP000709437">
    <property type="component" value="Unassembled WGS sequence"/>
</dbReference>
<dbReference type="Gene3D" id="3.40.140.120">
    <property type="match status" value="1"/>
</dbReference>
<dbReference type="RefSeq" id="WP_214563101.1">
    <property type="nucleotide sequence ID" value="NZ_JAHEWX010000010.1"/>
</dbReference>
<sequence>MSIARNLASRVLGLRSADENAAADMPTEVAPPSRSSQVGVTLGRALGLSSVYRAMAIWATAASQLSVDVWRGQNKVDPQPAIVRKPDLTMPRSAFIELSVTSLSGHGNAYWRLHRDAFGVVRTAEVLDPMLVAPLTTVANGSTVTGYSYQGKTLKTDEIQHLQLLRIPGRSTGLGPIQAARLEISGALDVQDYATQWFDRGDIPPGYLSTDQRLNGDVAKATKDAWYEDRKRIRVLHSGVKFVTTSLNPKDAQWIESQNLSALQVARMFGIPPRLLLVSLDGSSDTYSNLQDEDLAFVRWTLQKPLREIEEAWTEITAHGQTVRFNLDGILRADTKARYEAHKLGIDAGWLLKNEVREIEGLAPIDGLDDPKPVAAPVKDLGELDAQKTDEPAQIAATTGGTDD</sequence>
<proteinExistence type="predicted"/>
<dbReference type="Gene3D" id="1.20.1270.210">
    <property type="match status" value="1"/>
</dbReference>
<feature type="compositionally biased region" description="Basic and acidic residues" evidence="1">
    <location>
        <begin position="382"/>
        <end position="391"/>
    </location>
</feature>
<dbReference type="InterPro" id="IPR006944">
    <property type="entry name" value="Phage/GTA_portal"/>
</dbReference>
<dbReference type="EMBL" id="JAHEWX010000010">
    <property type="protein sequence ID" value="MBT1542020.1"/>
    <property type="molecule type" value="Genomic_DNA"/>
</dbReference>
<reference evidence="2" key="1">
    <citation type="submission" date="2021-05" db="EMBL/GenBank/DDBJ databases">
        <title>Whole genome sequence of Curtobacterium flaccumfaciens pv. flaccumfaciens strain CFBP 3417.</title>
        <authorList>
            <person name="Osdaghi E."/>
            <person name="Taghouti G."/>
            <person name="Portier P."/>
            <person name="Fazliarab A."/>
            <person name="Taghavi S.M."/>
            <person name="Briand M."/>
            <person name="Le-Saux M."/>
            <person name="Jacques M.-A."/>
        </authorList>
    </citation>
    <scope>NUCLEOTIDE SEQUENCE</scope>
    <source>
        <strain evidence="2">CFBP 3417</strain>
    </source>
</reference>
<dbReference type="Gene3D" id="3.30.1120.70">
    <property type="match status" value="1"/>
</dbReference>